<feature type="chain" id="PRO_5032528092" evidence="9">
    <location>
        <begin position="27"/>
        <end position="88"/>
    </location>
</feature>
<comment type="similarity">
    <text evidence="2">Belongs to the C-terminally encoded plant signaling peptide (CEP) family.</text>
</comment>
<dbReference type="PANTHER" id="PTHR33348:SF40">
    <property type="entry name" value="PRECURSOR OF CEP3"/>
    <property type="match status" value="1"/>
</dbReference>
<feature type="signal peptide" evidence="9">
    <location>
        <begin position="1"/>
        <end position="26"/>
    </location>
</feature>
<evidence type="ECO:0000256" key="9">
    <source>
        <dbReference type="SAM" id="SignalP"/>
    </source>
</evidence>
<dbReference type="GO" id="GO:0006995">
    <property type="term" value="P:cellular response to nitrogen starvation"/>
    <property type="evidence" value="ECO:0007669"/>
    <property type="project" value="UniProtKB-ARBA"/>
</dbReference>
<feature type="region of interest" description="Disordered" evidence="8">
    <location>
        <begin position="49"/>
        <end position="88"/>
    </location>
</feature>
<protein>
    <submittedName>
        <fullName evidence="10">Precursor of CEP3-like</fullName>
    </submittedName>
</protein>
<keyword evidence="3" id="KW-0052">Apoplast</keyword>
<evidence type="ECO:0000313" key="10">
    <source>
        <dbReference type="EMBL" id="KAF7809815.1"/>
    </source>
</evidence>
<evidence type="ECO:0000256" key="5">
    <source>
        <dbReference type="ARBA" id="ARBA00022702"/>
    </source>
</evidence>
<dbReference type="EMBL" id="JAAIUW010000011">
    <property type="protein sequence ID" value="KAF7809815.1"/>
    <property type="molecule type" value="Genomic_DNA"/>
</dbReference>
<dbReference type="InterPro" id="IPR033250">
    <property type="entry name" value="CEP"/>
</dbReference>
<accession>A0A834ST32</accession>
<evidence type="ECO:0000256" key="7">
    <source>
        <dbReference type="ARBA" id="ARBA00023278"/>
    </source>
</evidence>
<keyword evidence="7" id="KW-0379">Hydroxylation</keyword>
<keyword evidence="5" id="KW-0372">Hormone</keyword>
<dbReference type="GO" id="GO:1902025">
    <property type="term" value="P:nitrate import"/>
    <property type="evidence" value="ECO:0007669"/>
    <property type="project" value="TreeGrafter"/>
</dbReference>
<reference evidence="10" key="1">
    <citation type="submission" date="2020-09" db="EMBL/GenBank/DDBJ databases">
        <title>Genome-Enabled Discovery of Anthraquinone Biosynthesis in Senna tora.</title>
        <authorList>
            <person name="Kang S.-H."/>
            <person name="Pandey R.P."/>
            <person name="Lee C.-M."/>
            <person name="Sim J.-S."/>
            <person name="Jeong J.-T."/>
            <person name="Choi B.-S."/>
            <person name="Jung M."/>
            <person name="Ginzburg D."/>
            <person name="Zhao K."/>
            <person name="Won S.Y."/>
            <person name="Oh T.-J."/>
            <person name="Yu Y."/>
            <person name="Kim N.-H."/>
            <person name="Lee O.R."/>
            <person name="Lee T.-H."/>
            <person name="Bashyal P."/>
            <person name="Kim T.-S."/>
            <person name="Lee W.-H."/>
            <person name="Kawkins C."/>
            <person name="Kim C.-K."/>
            <person name="Kim J.S."/>
            <person name="Ahn B.O."/>
            <person name="Rhee S.Y."/>
            <person name="Sohng J.K."/>
        </authorList>
    </citation>
    <scope>NUCLEOTIDE SEQUENCE</scope>
    <source>
        <tissue evidence="10">Leaf</tissue>
    </source>
</reference>
<dbReference type="GO" id="GO:1901371">
    <property type="term" value="P:regulation of leaf morphogenesis"/>
    <property type="evidence" value="ECO:0007669"/>
    <property type="project" value="TreeGrafter"/>
</dbReference>
<gene>
    <name evidence="10" type="ORF">G2W53_036558</name>
</gene>
<evidence type="ECO:0000256" key="3">
    <source>
        <dbReference type="ARBA" id="ARBA00022523"/>
    </source>
</evidence>
<comment type="subcellular location">
    <subcellularLocation>
        <location evidence="1">Secreted</location>
        <location evidence="1">Extracellular space</location>
        <location evidence="1">Apoplast</location>
    </subcellularLocation>
</comment>
<dbReference type="GO" id="GO:2000280">
    <property type="term" value="P:regulation of root development"/>
    <property type="evidence" value="ECO:0007669"/>
    <property type="project" value="TreeGrafter"/>
</dbReference>
<evidence type="ECO:0000256" key="8">
    <source>
        <dbReference type="SAM" id="MobiDB-lite"/>
    </source>
</evidence>
<sequence length="88" mass="9460">MAQNKPFISLIFFALILCQAFQCIDAIRNLKFQEPYQNHMHGGLVVTTTAINTSPPTPPSAAAPGHNVDDFRPTAPGHSPGVGHSVHN</sequence>
<dbReference type="GO" id="GO:0048364">
    <property type="term" value="P:root development"/>
    <property type="evidence" value="ECO:0007669"/>
    <property type="project" value="InterPro"/>
</dbReference>
<evidence type="ECO:0000256" key="6">
    <source>
        <dbReference type="ARBA" id="ARBA00022729"/>
    </source>
</evidence>
<evidence type="ECO:0000256" key="1">
    <source>
        <dbReference type="ARBA" id="ARBA00004271"/>
    </source>
</evidence>
<dbReference type="AlphaFoldDB" id="A0A834ST32"/>
<dbReference type="GO" id="GO:0005179">
    <property type="term" value="F:hormone activity"/>
    <property type="evidence" value="ECO:0007669"/>
    <property type="project" value="UniProtKB-KW"/>
</dbReference>
<proteinExistence type="inferred from homology"/>
<organism evidence="10 11">
    <name type="scientific">Senna tora</name>
    <dbReference type="NCBI Taxonomy" id="362788"/>
    <lineage>
        <taxon>Eukaryota</taxon>
        <taxon>Viridiplantae</taxon>
        <taxon>Streptophyta</taxon>
        <taxon>Embryophyta</taxon>
        <taxon>Tracheophyta</taxon>
        <taxon>Spermatophyta</taxon>
        <taxon>Magnoliopsida</taxon>
        <taxon>eudicotyledons</taxon>
        <taxon>Gunneridae</taxon>
        <taxon>Pentapetalae</taxon>
        <taxon>rosids</taxon>
        <taxon>fabids</taxon>
        <taxon>Fabales</taxon>
        <taxon>Fabaceae</taxon>
        <taxon>Caesalpinioideae</taxon>
        <taxon>Cassia clade</taxon>
        <taxon>Senna</taxon>
    </lineage>
</organism>
<dbReference type="OrthoDB" id="1863260at2759"/>
<comment type="caution">
    <text evidence="10">The sequence shown here is derived from an EMBL/GenBank/DDBJ whole genome shotgun (WGS) entry which is preliminary data.</text>
</comment>
<dbReference type="GO" id="GO:0048046">
    <property type="term" value="C:apoplast"/>
    <property type="evidence" value="ECO:0007669"/>
    <property type="project" value="UniProtKB-SubCell"/>
</dbReference>
<name>A0A834ST32_9FABA</name>
<evidence type="ECO:0000256" key="4">
    <source>
        <dbReference type="ARBA" id="ARBA00022525"/>
    </source>
</evidence>
<keyword evidence="11" id="KW-1185">Reference proteome</keyword>
<dbReference type="Proteomes" id="UP000634136">
    <property type="component" value="Unassembled WGS sequence"/>
</dbReference>
<dbReference type="PANTHER" id="PTHR33348">
    <property type="entry name" value="PRECURSOR OF CEP5"/>
    <property type="match status" value="1"/>
</dbReference>
<keyword evidence="6 9" id="KW-0732">Signal</keyword>
<evidence type="ECO:0000256" key="2">
    <source>
        <dbReference type="ARBA" id="ARBA00008963"/>
    </source>
</evidence>
<evidence type="ECO:0000313" key="11">
    <source>
        <dbReference type="Proteomes" id="UP000634136"/>
    </source>
</evidence>
<keyword evidence="4" id="KW-0964">Secreted</keyword>